<evidence type="ECO:0000313" key="2">
    <source>
        <dbReference type="EMBL" id="KKO45301.1"/>
    </source>
</evidence>
<dbReference type="AlphaFoldDB" id="A0A0M2V3U2"/>
<dbReference type="OrthoDB" id="9789501at2"/>
<dbReference type="Pfam" id="PF08808">
    <property type="entry name" value="RES"/>
    <property type="match status" value="1"/>
</dbReference>
<name>A0A0M2V3U2_9GAMM</name>
<proteinExistence type="predicted"/>
<organism evidence="2 3">
    <name type="scientific">Arsukibacterium ikkense</name>
    <dbReference type="NCBI Taxonomy" id="336831"/>
    <lineage>
        <taxon>Bacteria</taxon>
        <taxon>Pseudomonadati</taxon>
        <taxon>Pseudomonadota</taxon>
        <taxon>Gammaproteobacteria</taxon>
        <taxon>Chromatiales</taxon>
        <taxon>Chromatiaceae</taxon>
        <taxon>Arsukibacterium</taxon>
    </lineage>
</organism>
<dbReference type="SMART" id="SM00953">
    <property type="entry name" value="RES"/>
    <property type="match status" value="1"/>
</dbReference>
<accession>A0A0M2V3U2</accession>
<comment type="caution">
    <text evidence="2">The sequence shown here is derived from an EMBL/GenBank/DDBJ whole genome shotgun (WGS) entry which is preliminary data.</text>
</comment>
<sequence>MSSVQLYRLVHTKWASQAFDGEGARLYGGRWNSKGQRCIYTAGSEALAILEILVHLNNRAALTQFRLFQLNIAKQDLLRIDLSKLPDSWQAQPATADTARIGDDWLAKQASLALSVPSVLAPREHNILLNPQHPKFSQCLSNITELDFIPDLRLTL</sequence>
<dbReference type="STRING" id="336831.WG68_11290"/>
<gene>
    <name evidence="2" type="ORF">WG68_11290</name>
</gene>
<dbReference type="Proteomes" id="UP000034228">
    <property type="component" value="Unassembled WGS sequence"/>
</dbReference>
<reference evidence="2 3" key="1">
    <citation type="submission" date="2015-03" db="EMBL/GenBank/DDBJ databases">
        <title>Draft genome sequences of two protease-producing strains of Arsukibacterium isolated from two cold and alkaline environments.</title>
        <authorList>
            <person name="Lylloff J.E."/>
            <person name="Skov L.B."/>
            <person name="Jepsen M."/>
            <person name="Hallin P.F."/>
            <person name="Sorensen S.J."/>
            <person name="Stougaard P."/>
            <person name="Glaring M.A."/>
        </authorList>
    </citation>
    <scope>NUCLEOTIDE SEQUENCE [LARGE SCALE GENOMIC DNA]</scope>
    <source>
        <strain evidence="2 3">GCM72</strain>
    </source>
</reference>
<feature type="domain" description="RES" evidence="1">
    <location>
        <begin position="18"/>
        <end position="143"/>
    </location>
</feature>
<keyword evidence="3" id="KW-1185">Reference proteome</keyword>
<evidence type="ECO:0000259" key="1">
    <source>
        <dbReference type="SMART" id="SM00953"/>
    </source>
</evidence>
<protein>
    <submittedName>
        <fullName evidence="2">RES domain protein</fullName>
    </submittedName>
</protein>
<dbReference type="EMBL" id="LAHO01000010">
    <property type="protein sequence ID" value="KKO45301.1"/>
    <property type="molecule type" value="Genomic_DNA"/>
</dbReference>
<dbReference type="PATRIC" id="fig|336831.14.peg.468"/>
<dbReference type="InterPro" id="IPR014914">
    <property type="entry name" value="RES_dom"/>
</dbReference>
<evidence type="ECO:0000313" key="3">
    <source>
        <dbReference type="Proteomes" id="UP000034228"/>
    </source>
</evidence>